<dbReference type="Proteomes" id="UP000831495">
    <property type="component" value="Chromosome"/>
</dbReference>
<evidence type="ECO:0000313" key="1">
    <source>
        <dbReference type="EMBL" id="UQS81546.1"/>
    </source>
</evidence>
<gene>
    <name evidence="1" type="ORF">MOO45_04795</name>
</gene>
<protein>
    <submittedName>
        <fullName evidence="1">Uncharacterized protein</fullName>
    </submittedName>
</protein>
<dbReference type="RefSeq" id="WP_249513816.1">
    <property type="nucleotide sequence ID" value="NZ_CP093366.1"/>
</dbReference>
<reference evidence="1" key="1">
    <citation type="journal article" date="2022" name="Int. J. Syst. Evol. Microbiol.">
        <title>Apilactobacillus apisilvae sp. nov., Nicolia spurrieriana gen. nov. sp. nov., Bombilactobacillus folatiphilus sp. nov. and Bombilactobacillus thymidiniphilus sp. nov., four new lactic acid bacterial isolates from stingless bees Tetragonula carbonaria and Austroplebeia australis.</title>
        <authorList>
            <person name="Oliphant S.A."/>
            <person name="Watson-Haigh N.S."/>
            <person name="Sumby K.M."/>
            <person name="Gardner J."/>
            <person name="Groom S."/>
            <person name="Jiranek V."/>
        </authorList>
    </citation>
    <scope>NUCLEOTIDE SEQUENCE</scope>
    <source>
        <strain evidence="1">SG4_D2</strain>
    </source>
</reference>
<accession>A0ABY4P7N5</accession>
<proteinExistence type="predicted"/>
<organism evidence="1 2">
    <name type="scientific">Bombilactobacillus folatiphilus</name>
    <dbReference type="NCBI Taxonomy" id="2923362"/>
    <lineage>
        <taxon>Bacteria</taxon>
        <taxon>Bacillati</taxon>
        <taxon>Bacillota</taxon>
        <taxon>Bacilli</taxon>
        <taxon>Lactobacillales</taxon>
        <taxon>Lactobacillaceae</taxon>
        <taxon>Bombilactobacillus</taxon>
    </lineage>
</organism>
<evidence type="ECO:0000313" key="2">
    <source>
        <dbReference type="Proteomes" id="UP000831495"/>
    </source>
</evidence>
<dbReference type="EMBL" id="CP093366">
    <property type="protein sequence ID" value="UQS81546.1"/>
    <property type="molecule type" value="Genomic_DNA"/>
</dbReference>
<name>A0ABY4P7N5_9LACO</name>
<sequence length="59" mass="7051">MFNTHKHHKIDLQQQDFAKLLSRTALDDDQMLATQRRFDHLVKKYQDGKKNSSKDHVNE</sequence>
<keyword evidence="2" id="KW-1185">Reference proteome</keyword>